<dbReference type="Proteomes" id="UP000214720">
    <property type="component" value="Unassembled WGS sequence"/>
</dbReference>
<dbReference type="OrthoDB" id="9788235at2"/>
<name>A0A226X9C7_CABSO</name>
<reference evidence="4" key="1">
    <citation type="submission" date="2017-01" db="EMBL/GenBank/DDBJ databases">
        <title>Genome Analysis of Deinococcus marmoris KOPRI26562.</title>
        <authorList>
            <person name="Kim J.H."/>
            <person name="Oh H.-M."/>
        </authorList>
    </citation>
    <scope>NUCLEOTIDE SEQUENCE [LARGE SCALE GENOMIC DNA]</scope>
    <source>
        <strain evidence="4">PAMC 26633</strain>
    </source>
</reference>
<dbReference type="CDD" id="cd05233">
    <property type="entry name" value="SDR_c"/>
    <property type="match status" value="1"/>
</dbReference>
<evidence type="ECO:0000313" key="4">
    <source>
        <dbReference type="Proteomes" id="UP000214720"/>
    </source>
</evidence>
<dbReference type="PROSITE" id="PS00061">
    <property type="entry name" value="ADH_SHORT"/>
    <property type="match status" value="1"/>
</dbReference>
<dbReference type="InterPro" id="IPR036291">
    <property type="entry name" value="NAD(P)-bd_dom_sf"/>
</dbReference>
<dbReference type="Pfam" id="PF13561">
    <property type="entry name" value="adh_short_C2"/>
    <property type="match status" value="1"/>
</dbReference>
<organism evidence="3 4">
    <name type="scientific">Caballeronia sordidicola</name>
    <name type="common">Burkholderia sordidicola</name>
    <dbReference type="NCBI Taxonomy" id="196367"/>
    <lineage>
        <taxon>Bacteria</taxon>
        <taxon>Pseudomonadati</taxon>
        <taxon>Pseudomonadota</taxon>
        <taxon>Betaproteobacteria</taxon>
        <taxon>Burkholderiales</taxon>
        <taxon>Burkholderiaceae</taxon>
        <taxon>Caballeronia</taxon>
    </lineage>
</organism>
<dbReference type="InterPro" id="IPR002347">
    <property type="entry name" value="SDR_fam"/>
</dbReference>
<dbReference type="RefSeq" id="WP_089159256.1">
    <property type="nucleotide sequence ID" value="NZ_MTHB01000024.1"/>
</dbReference>
<dbReference type="EMBL" id="MTHB01000024">
    <property type="protein sequence ID" value="OXC80085.1"/>
    <property type="molecule type" value="Genomic_DNA"/>
</dbReference>
<evidence type="ECO:0000256" key="2">
    <source>
        <dbReference type="ARBA" id="ARBA00023002"/>
    </source>
</evidence>
<dbReference type="PANTHER" id="PTHR24321:SF8">
    <property type="entry name" value="ESTRADIOL 17-BETA-DEHYDROGENASE 8-RELATED"/>
    <property type="match status" value="1"/>
</dbReference>
<evidence type="ECO:0000256" key="1">
    <source>
        <dbReference type="ARBA" id="ARBA00006484"/>
    </source>
</evidence>
<dbReference type="PRINTS" id="PR00081">
    <property type="entry name" value="GDHRDH"/>
</dbReference>
<comment type="caution">
    <text evidence="3">The sequence shown here is derived from an EMBL/GenBank/DDBJ whole genome shotgun (WGS) entry which is preliminary data.</text>
</comment>
<dbReference type="PANTHER" id="PTHR24321">
    <property type="entry name" value="DEHYDROGENASES, SHORT CHAIN"/>
    <property type="match status" value="1"/>
</dbReference>
<proteinExistence type="inferred from homology"/>
<dbReference type="FunFam" id="3.40.50.720:FF:000084">
    <property type="entry name" value="Short-chain dehydrogenase reductase"/>
    <property type="match status" value="1"/>
</dbReference>
<dbReference type="GO" id="GO:0016491">
    <property type="term" value="F:oxidoreductase activity"/>
    <property type="evidence" value="ECO:0007669"/>
    <property type="project" value="UniProtKB-KW"/>
</dbReference>
<accession>A0A226X9C7</accession>
<comment type="similarity">
    <text evidence="1">Belongs to the short-chain dehydrogenases/reductases (SDR) family.</text>
</comment>
<dbReference type="InterPro" id="IPR020904">
    <property type="entry name" value="Sc_DH/Rdtase_CS"/>
</dbReference>
<gene>
    <name evidence="3" type="ORF">BSU04_03485</name>
</gene>
<dbReference type="PRINTS" id="PR00080">
    <property type="entry name" value="SDRFAMILY"/>
</dbReference>
<keyword evidence="2" id="KW-0560">Oxidoreductase</keyword>
<dbReference type="Gene3D" id="3.40.50.720">
    <property type="entry name" value="NAD(P)-binding Rossmann-like Domain"/>
    <property type="match status" value="1"/>
</dbReference>
<evidence type="ECO:0000313" key="3">
    <source>
        <dbReference type="EMBL" id="OXC80085.1"/>
    </source>
</evidence>
<dbReference type="NCBIfam" id="NF005559">
    <property type="entry name" value="PRK07231.1"/>
    <property type="match status" value="1"/>
</dbReference>
<sequence length="258" mass="27109">MSRFNDRVILATGAASGLGLATARLFAKEGASLVLVDVNGEKLLAAQHELRDIGAHVEIVVGDVSTAQTAQDAVALADKSFGRLDVLFNNAAICPLSATALIETPEALFDQVIDINLKSVYLFCTAAIPLIARSGGGSVVNTASTAGLKASPRESVYGISKAAVIQLTKSIARDHAKDKIRANCICPGFLESVMTDRRADMTDEALVKRRARASELVPLGREGEYDEVARSVAFLASELESSYITGAAIVIDGGFTAI</sequence>
<dbReference type="AlphaFoldDB" id="A0A226X9C7"/>
<dbReference type="SUPFAM" id="SSF51735">
    <property type="entry name" value="NAD(P)-binding Rossmann-fold domains"/>
    <property type="match status" value="1"/>
</dbReference>
<protein>
    <submittedName>
        <fullName evidence="3">3-oxoacyl-[acyl-carrier protein] reductase</fullName>
    </submittedName>
</protein>